<sequence length="232" mass="27193">MRKKKCTMSIPEIIKMYEIGSRTEEIAQLANVSARYINSVLQSNNVKRRPRGSWLRQYTINENYFKTWSNNMAYLLGFFVADGNMPQDLQLISFSQKDPFILDVIKKELNSNHPIVKNNTGVSILNINSKIMKEDLMNIHGLTPNKSKDVKMPDVPNEYMNHFIRGYFDGDGHINYEKRLVSFVGGSLPFMETLQLILEKQMFKPLNEIHTYNRWLLQDRIFKQRVILIQNK</sequence>
<dbReference type="InterPro" id="IPR004860">
    <property type="entry name" value="LAGLIDADG_dom"/>
</dbReference>
<protein>
    <recommendedName>
        <fullName evidence="1">DOD-type homing endonuclease domain-containing protein</fullName>
    </recommendedName>
</protein>
<keyword evidence="3" id="KW-1185">Reference proteome</keyword>
<evidence type="ECO:0000313" key="2">
    <source>
        <dbReference type="EMBL" id="ANX12601.1"/>
    </source>
</evidence>
<dbReference type="SUPFAM" id="SSF55608">
    <property type="entry name" value="Homing endonucleases"/>
    <property type="match status" value="2"/>
</dbReference>
<dbReference type="RefSeq" id="WP_066290217.1">
    <property type="nucleotide sequence ID" value="NZ_CP016761.1"/>
</dbReference>
<dbReference type="OrthoDB" id="961985at2"/>
<dbReference type="PROSITE" id="PS50819">
    <property type="entry name" value="INTEIN_ENDONUCLEASE"/>
    <property type="match status" value="1"/>
</dbReference>
<proteinExistence type="predicted"/>
<dbReference type="InterPro" id="IPR004042">
    <property type="entry name" value="Intein_endonuc_central"/>
</dbReference>
<dbReference type="GO" id="GO:0016539">
    <property type="term" value="P:intein-mediated protein splicing"/>
    <property type="evidence" value="ECO:0007669"/>
    <property type="project" value="InterPro"/>
</dbReference>
<reference evidence="2 3" key="1">
    <citation type="submission" date="2016-08" db="EMBL/GenBank/DDBJ databases">
        <title>Complete genome sequence of Fictibacillus arsenicus G25-54, a strain with toxicity to nematodes and a potential arsenic-resistance activity.</title>
        <authorList>
            <person name="Zheng Z."/>
        </authorList>
    </citation>
    <scope>NUCLEOTIDE SEQUENCE [LARGE SCALE GENOMIC DNA]</scope>
    <source>
        <strain evidence="2 3">G25-54</strain>
    </source>
</reference>
<dbReference type="Proteomes" id="UP000077412">
    <property type="component" value="Chromosome"/>
</dbReference>
<dbReference type="AlphaFoldDB" id="A0A1B1Z5C3"/>
<gene>
    <name evidence="2" type="ORF">ABE41_011320</name>
</gene>
<dbReference type="STRING" id="255247.ABE41_011320"/>
<dbReference type="InterPro" id="IPR006142">
    <property type="entry name" value="INTEIN"/>
</dbReference>
<evidence type="ECO:0000313" key="3">
    <source>
        <dbReference type="Proteomes" id="UP000077412"/>
    </source>
</evidence>
<dbReference type="GO" id="GO:0004519">
    <property type="term" value="F:endonuclease activity"/>
    <property type="evidence" value="ECO:0007669"/>
    <property type="project" value="InterPro"/>
</dbReference>
<dbReference type="Gene3D" id="3.10.28.10">
    <property type="entry name" value="Homing endonucleases"/>
    <property type="match status" value="1"/>
</dbReference>
<organism evidence="2 3">
    <name type="scientific">Fictibacillus arsenicus</name>
    <dbReference type="NCBI Taxonomy" id="255247"/>
    <lineage>
        <taxon>Bacteria</taxon>
        <taxon>Bacillati</taxon>
        <taxon>Bacillota</taxon>
        <taxon>Bacilli</taxon>
        <taxon>Bacillales</taxon>
        <taxon>Fictibacillaceae</taxon>
        <taxon>Fictibacillus</taxon>
    </lineage>
</organism>
<dbReference type="KEGG" id="far:ABE41_011320"/>
<name>A0A1B1Z5C3_9BACL</name>
<accession>A0A1B1Z5C3</accession>
<feature type="domain" description="DOD-type homing endonuclease" evidence="1">
    <location>
        <begin position="75"/>
        <end position="198"/>
    </location>
</feature>
<dbReference type="PRINTS" id="PR00379">
    <property type="entry name" value="INTEIN"/>
</dbReference>
<dbReference type="InterPro" id="IPR027434">
    <property type="entry name" value="Homing_endonucl"/>
</dbReference>
<dbReference type="EMBL" id="CP016761">
    <property type="protein sequence ID" value="ANX12601.1"/>
    <property type="molecule type" value="Genomic_DNA"/>
</dbReference>
<evidence type="ECO:0000259" key="1">
    <source>
        <dbReference type="PROSITE" id="PS50819"/>
    </source>
</evidence>
<dbReference type="Pfam" id="PF14528">
    <property type="entry name" value="LAGLIDADG_3"/>
    <property type="match status" value="1"/>
</dbReference>